<proteinExistence type="inferred from homology"/>
<evidence type="ECO:0000256" key="5">
    <source>
        <dbReference type="PIRSR" id="PIRSR016020-1"/>
    </source>
</evidence>
<dbReference type="InterPro" id="IPR014718">
    <property type="entry name" value="GH-type_carb-bd"/>
</dbReference>
<evidence type="ECO:0000256" key="4">
    <source>
        <dbReference type="PIRNR" id="PIRNR016020"/>
    </source>
</evidence>
<feature type="active site" evidence="5">
    <location>
        <position position="270"/>
    </location>
</feature>
<dbReference type="GO" id="GO:0005975">
    <property type="term" value="P:carbohydrate metabolic process"/>
    <property type="evidence" value="ECO:0007669"/>
    <property type="project" value="InterPro"/>
</dbReference>
<dbReference type="STRING" id="619304.SAMN05421760_11741"/>
<comment type="similarity">
    <text evidence="2 4">Belongs to the glucose-6-phosphate 1-epimerase family.</text>
</comment>
<dbReference type="Gene3D" id="2.70.98.10">
    <property type="match status" value="1"/>
</dbReference>
<dbReference type="EMBL" id="FTOE01000017">
    <property type="protein sequence ID" value="SIT12323.1"/>
    <property type="molecule type" value="Genomic_DNA"/>
</dbReference>
<dbReference type="SUPFAM" id="SSF74650">
    <property type="entry name" value="Galactose mutarotase-like"/>
    <property type="match status" value="1"/>
</dbReference>
<accession>A0A1N7PNU4</accession>
<dbReference type="InterPro" id="IPR025532">
    <property type="entry name" value="G6P_1-epimerase"/>
</dbReference>
<dbReference type="CDD" id="cd09020">
    <property type="entry name" value="D-hex-6-P-epi_like"/>
    <property type="match status" value="1"/>
</dbReference>
<gene>
    <name evidence="6" type="ORF">SAMN05421760_11741</name>
</gene>
<dbReference type="EC" id="5.1.3.15" evidence="4"/>
<evidence type="ECO:0000256" key="3">
    <source>
        <dbReference type="ARBA" id="ARBA00023235"/>
    </source>
</evidence>
<evidence type="ECO:0000256" key="1">
    <source>
        <dbReference type="ARBA" id="ARBA00001096"/>
    </source>
</evidence>
<keyword evidence="3 4" id="KW-0413">Isomerase</keyword>
<sequence>MMKYAFCQQTKRGELDSLEINHPLFKATILLQGAQIIEFSPAQHDCLNALWLSPSAHYKSGESVRGGIPICWPWFGAADKNPASVRDNIRHPVAHGFARSRVWQLKHIKESCHQVEIVLRLSSDADSHEYWPYDFELEAKFILGKTLTLFLITHNTDHRIVNLTQALHTYLPTSDINCTYINGANNTCYIDAMDQWRTKSQQGNIHFNTETDRLYLFNQSPILQAFTPHHKLTLHNFNSRSAVIWNPWTEKSKRLSQFNATDFKTMFCIETANVLEDSVTLAPNTCHQIGMQLIIES</sequence>
<dbReference type="GO" id="GO:0030246">
    <property type="term" value="F:carbohydrate binding"/>
    <property type="evidence" value="ECO:0007669"/>
    <property type="project" value="UniProtKB-UniRule"/>
</dbReference>
<dbReference type="RefSeq" id="WP_054341897.1">
    <property type="nucleotide sequence ID" value="NZ_FTOE01000017.1"/>
</dbReference>
<dbReference type="OrthoDB" id="9790727at2"/>
<feature type="active site" evidence="5">
    <location>
        <position position="168"/>
    </location>
</feature>
<name>A0A1N7PNU4_9GAMM</name>
<reference evidence="7" key="1">
    <citation type="submission" date="2017-01" db="EMBL/GenBank/DDBJ databases">
        <authorList>
            <person name="Varghese N."/>
            <person name="Submissions S."/>
        </authorList>
    </citation>
    <scope>NUCLEOTIDE SEQUENCE [LARGE SCALE GENOMIC DNA]</scope>
    <source>
        <strain evidence="7">DSM 22306</strain>
    </source>
</reference>
<organism evidence="6 7">
    <name type="scientific">Neptunomonas antarctica</name>
    <dbReference type="NCBI Taxonomy" id="619304"/>
    <lineage>
        <taxon>Bacteria</taxon>
        <taxon>Pseudomonadati</taxon>
        <taxon>Pseudomonadota</taxon>
        <taxon>Gammaproteobacteria</taxon>
        <taxon>Oceanospirillales</taxon>
        <taxon>Oceanospirillaceae</taxon>
        <taxon>Neptunomonas</taxon>
    </lineage>
</organism>
<dbReference type="InterPro" id="IPR008183">
    <property type="entry name" value="Aldose_1/G6P_1-epimerase"/>
</dbReference>
<dbReference type="PANTHER" id="PTHR11122">
    <property type="entry name" value="APOSPORY-ASSOCIATED PROTEIN C-RELATED"/>
    <property type="match status" value="1"/>
</dbReference>
<dbReference type="Proteomes" id="UP000185999">
    <property type="component" value="Unassembled WGS sequence"/>
</dbReference>
<dbReference type="InterPro" id="IPR011013">
    <property type="entry name" value="Gal_mutarotase_sf_dom"/>
</dbReference>
<dbReference type="AlphaFoldDB" id="A0A1N7PNU4"/>
<evidence type="ECO:0000313" key="7">
    <source>
        <dbReference type="Proteomes" id="UP000185999"/>
    </source>
</evidence>
<dbReference type="Pfam" id="PF01263">
    <property type="entry name" value="Aldose_epim"/>
    <property type="match status" value="1"/>
</dbReference>
<dbReference type="PANTHER" id="PTHR11122:SF13">
    <property type="entry name" value="GLUCOSE-6-PHOSPHATE 1-EPIMERASE"/>
    <property type="match status" value="1"/>
</dbReference>
<evidence type="ECO:0000256" key="2">
    <source>
        <dbReference type="ARBA" id="ARBA00005866"/>
    </source>
</evidence>
<comment type="catalytic activity">
    <reaction evidence="1">
        <text>alpha-D-glucose 6-phosphate = beta-D-glucose 6-phosphate</text>
        <dbReference type="Rhea" id="RHEA:16249"/>
        <dbReference type="ChEBI" id="CHEBI:58225"/>
        <dbReference type="ChEBI" id="CHEBI:58247"/>
        <dbReference type="EC" id="5.1.3.15"/>
    </reaction>
</comment>
<dbReference type="PIRSF" id="PIRSF016020">
    <property type="entry name" value="PHexose_mutarotase"/>
    <property type="match status" value="1"/>
</dbReference>
<keyword evidence="7" id="KW-1185">Reference proteome</keyword>
<evidence type="ECO:0000313" key="6">
    <source>
        <dbReference type="EMBL" id="SIT12323.1"/>
    </source>
</evidence>
<protein>
    <recommendedName>
        <fullName evidence="4">Putative glucose-6-phosphate 1-epimerase</fullName>
        <ecNumber evidence="4">5.1.3.15</ecNumber>
    </recommendedName>
</protein>
<dbReference type="GO" id="GO:0047938">
    <property type="term" value="F:glucose-6-phosphate 1-epimerase activity"/>
    <property type="evidence" value="ECO:0007669"/>
    <property type="project" value="UniProtKB-UniRule"/>
</dbReference>